<dbReference type="Proteomes" id="UP000183076">
    <property type="component" value="Unassembled WGS sequence"/>
</dbReference>
<accession>A0A1H3DWL7</accession>
<evidence type="ECO:0000313" key="6">
    <source>
        <dbReference type="EMBL" id="SDX70009.1"/>
    </source>
</evidence>
<dbReference type="HAMAP" id="MF_00010">
    <property type="entry name" value="UPF0060"/>
    <property type="match status" value="1"/>
</dbReference>
<dbReference type="GeneID" id="94022467"/>
<keyword evidence="2 5" id="KW-0812">Transmembrane</keyword>
<dbReference type="InterPro" id="IPR037185">
    <property type="entry name" value="EmrE-like"/>
</dbReference>
<evidence type="ECO:0000256" key="5">
    <source>
        <dbReference type="HAMAP-Rule" id="MF_00010"/>
    </source>
</evidence>
<comment type="similarity">
    <text evidence="5">Belongs to the UPF0060 family.</text>
</comment>
<evidence type="ECO:0000256" key="1">
    <source>
        <dbReference type="ARBA" id="ARBA00022475"/>
    </source>
</evidence>
<evidence type="ECO:0000256" key="2">
    <source>
        <dbReference type="ARBA" id="ARBA00022692"/>
    </source>
</evidence>
<feature type="transmembrane region" description="Helical" evidence="5">
    <location>
        <begin position="59"/>
        <end position="78"/>
    </location>
</feature>
<name>A0A1H3DWL7_9RHOB</name>
<gene>
    <name evidence="6" type="ORF">SAMN04488041_1138</name>
</gene>
<dbReference type="InterPro" id="IPR003844">
    <property type="entry name" value="UPF0060"/>
</dbReference>
<dbReference type="RefSeq" id="WP_074637723.1">
    <property type="nucleotide sequence ID" value="NZ_CP160850.1"/>
</dbReference>
<dbReference type="AlphaFoldDB" id="A0A1H3DWL7"/>
<dbReference type="NCBIfam" id="NF002586">
    <property type="entry name" value="PRK02237.1"/>
    <property type="match status" value="1"/>
</dbReference>
<comment type="subcellular location">
    <subcellularLocation>
        <location evidence="5">Cell membrane</location>
        <topology evidence="5">Multi-pass membrane protein</topology>
    </subcellularLocation>
</comment>
<feature type="transmembrane region" description="Helical" evidence="5">
    <location>
        <begin position="84"/>
        <end position="103"/>
    </location>
</feature>
<protein>
    <submittedName>
        <fullName evidence="6">Small multidrug resistance family-3 protein</fullName>
    </submittedName>
</protein>
<dbReference type="EMBL" id="FNNB01000013">
    <property type="protein sequence ID" value="SDX70009.1"/>
    <property type="molecule type" value="Genomic_DNA"/>
</dbReference>
<organism evidence="6 7">
    <name type="scientific">Sulfitobacter pontiacus</name>
    <dbReference type="NCBI Taxonomy" id="60137"/>
    <lineage>
        <taxon>Bacteria</taxon>
        <taxon>Pseudomonadati</taxon>
        <taxon>Pseudomonadota</taxon>
        <taxon>Alphaproteobacteria</taxon>
        <taxon>Rhodobacterales</taxon>
        <taxon>Roseobacteraceae</taxon>
        <taxon>Sulfitobacter</taxon>
    </lineage>
</organism>
<sequence length="107" mass="11054">MPAALLYPLAALAEIVGCFAVWAWWRGASPLWLVPGLLSLALFAGLLALVEAGFAGRAFAAYGGIYIAASLAWMWAVEGQRPDLWDAAGAGLCILGAAVIILAPRAG</sequence>
<evidence type="ECO:0000313" key="7">
    <source>
        <dbReference type="Proteomes" id="UP000183076"/>
    </source>
</evidence>
<keyword evidence="3 5" id="KW-1133">Transmembrane helix</keyword>
<evidence type="ECO:0000256" key="3">
    <source>
        <dbReference type="ARBA" id="ARBA00022989"/>
    </source>
</evidence>
<keyword evidence="4 5" id="KW-0472">Membrane</keyword>
<feature type="transmembrane region" description="Helical" evidence="5">
    <location>
        <begin position="31"/>
        <end position="50"/>
    </location>
</feature>
<reference evidence="7" key="1">
    <citation type="submission" date="2016-10" db="EMBL/GenBank/DDBJ databases">
        <authorList>
            <person name="Varghese N."/>
            <person name="Submissions S."/>
        </authorList>
    </citation>
    <scope>NUCLEOTIDE SEQUENCE [LARGE SCALE GENOMIC DNA]</scope>
    <source>
        <strain evidence="7">DSM 10014</strain>
    </source>
</reference>
<evidence type="ECO:0000256" key="4">
    <source>
        <dbReference type="ARBA" id="ARBA00023136"/>
    </source>
</evidence>
<feature type="transmembrane region" description="Helical" evidence="5">
    <location>
        <begin position="5"/>
        <end position="25"/>
    </location>
</feature>
<dbReference type="STRING" id="60137.SAMN04488041_1138"/>
<dbReference type="Pfam" id="PF02694">
    <property type="entry name" value="UPF0060"/>
    <property type="match status" value="1"/>
</dbReference>
<proteinExistence type="inferred from homology"/>
<dbReference type="GO" id="GO:0005886">
    <property type="term" value="C:plasma membrane"/>
    <property type="evidence" value="ECO:0007669"/>
    <property type="project" value="UniProtKB-SubCell"/>
</dbReference>
<keyword evidence="1 5" id="KW-1003">Cell membrane</keyword>
<dbReference type="PANTHER" id="PTHR36116:SF1">
    <property type="entry name" value="UPF0060 MEMBRANE PROTEIN YNFA"/>
    <property type="match status" value="1"/>
</dbReference>
<dbReference type="SUPFAM" id="SSF103481">
    <property type="entry name" value="Multidrug resistance efflux transporter EmrE"/>
    <property type="match status" value="1"/>
</dbReference>
<dbReference type="PANTHER" id="PTHR36116">
    <property type="entry name" value="UPF0060 MEMBRANE PROTEIN YNFA"/>
    <property type="match status" value="1"/>
</dbReference>